<dbReference type="AlphaFoldDB" id="A0A4R3MAM0"/>
<keyword evidence="3" id="KW-1185">Reference proteome</keyword>
<gene>
    <name evidence="2" type="ORF">EDC22_107156</name>
</gene>
<evidence type="ECO:0000313" key="3">
    <source>
        <dbReference type="Proteomes" id="UP000295678"/>
    </source>
</evidence>
<dbReference type="SUPFAM" id="SSF51905">
    <property type="entry name" value="FAD/NAD(P)-binding domain"/>
    <property type="match status" value="1"/>
</dbReference>
<dbReference type="OrthoDB" id="20837at2"/>
<feature type="domain" description="Amine oxidase" evidence="1">
    <location>
        <begin position="10"/>
        <end position="270"/>
    </location>
</feature>
<dbReference type="InterPro" id="IPR002937">
    <property type="entry name" value="Amino_oxidase"/>
</dbReference>
<dbReference type="GO" id="GO:0016491">
    <property type="term" value="F:oxidoreductase activity"/>
    <property type="evidence" value="ECO:0007669"/>
    <property type="project" value="InterPro"/>
</dbReference>
<accession>A0A4R3MAM0</accession>
<dbReference type="Pfam" id="PF01593">
    <property type="entry name" value="Amino_oxidase"/>
    <property type="match status" value="1"/>
</dbReference>
<evidence type="ECO:0000313" key="2">
    <source>
        <dbReference type="EMBL" id="TCT09309.1"/>
    </source>
</evidence>
<reference evidence="2 3" key="1">
    <citation type="submission" date="2019-03" db="EMBL/GenBank/DDBJ databases">
        <title>Genomic Encyclopedia of Type Strains, Phase IV (KMG-IV): sequencing the most valuable type-strain genomes for metagenomic binning, comparative biology and taxonomic classification.</title>
        <authorList>
            <person name="Goeker M."/>
        </authorList>
    </citation>
    <scope>NUCLEOTIDE SEQUENCE [LARGE SCALE GENOMIC DNA]</scope>
    <source>
        <strain evidence="2 3">DSM 19345</strain>
    </source>
</reference>
<protein>
    <submittedName>
        <fullName evidence="2">Putative NAD/FAD-binding protein</fullName>
    </submittedName>
</protein>
<dbReference type="PANTHER" id="PTHR42923:SF17">
    <property type="entry name" value="AMINE OXIDASE DOMAIN-CONTAINING PROTEIN"/>
    <property type="match status" value="1"/>
</dbReference>
<dbReference type="Gene3D" id="3.30.70.1990">
    <property type="match status" value="1"/>
</dbReference>
<dbReference type="EMBL" id="SMAK01000007">
    <property type="protein sequence ID" value="TCT09309.1"/>
    <property type="molecule type" value="Genomic_DNA"/>
</dbReference>
<organism evidence="2 3">
    <name type="scientific">Tepidamorphus gemmatus</name>
    <dbReference type="NCBI Taxonomy" id="747076"/>
    <lineage>
        <taxon>Bacteria</taxon>
        <taxon>Pseudomonadati</taxon>
        <taxon>Pseudomonadota</taxon>
        <taxon>Alphaproteobacteria</taxon>
        <taxon>Hyphomicrobiales</taxon>
        <taxon>Tepidamorphaceae</taxon>
        <taxon>Tepidamorphus</taxon>
    </lineage>
</organism>
<dbReference type="RefSeq" id="WP_132807020.1">
    <property type="nucleotide sequence ID" value="NZ_SMAK01000007.1"/>
</dbReference>
<dbReference type="Gene3D" id="3.50.50.60">
    <property type="entry name" value="FAD/NAD(P)-binding domain"/>
    <property type="match status" value="1"/>
</dbReference>
<name>A0A4R3MAM0_9HYPH</name>
<dbReference type="InterPro" id="IPR050464">
    <property type="entry name" value="Zeta_carotene_desat/Oxidored"/>
</dbReference>
<evidence type="ECO:0000259" key="1">
    <source>
        <dbReference type="Pfam" id="PF01593"/>
    </source>
</evidence>
<dbReference type="PANTHER" id="PTHR42923">
    <property type="entry name" value="PROTOPORPHYRINOGEN OXIDASE"/>
    <property type="match status" value="1"/>
</dbReference>
<dbReference type="InterPro" id="IPR036188">
    <property type="entry name" value="FAD/NAD-bd_sf"/>
</dbReference>
<dbReference type="Proteomes" id="UP000295678">
    <property type="component" value="Unassembled WGS sequence"/>
</dbReference>
<sequence length="442" mass="48912">MKIAVIGSGISGLSAAWLLSRTHDVTLYEQGAHVGGHSNTVDVAMPEGQVPVDTGFIVYNERNYPNLTALFRHLAVPTASTRMSFALSAGDGRYEYSGSLAGFFGQPGNLFDRDHWRLLAEILRFFREASRDDALCESPLGLGAAMAAAGYSRRFIEEHLLPMGAAIWSTPADRMLHYPVAAFLRFYRNHGLTRLVGRPRWRTVIGGSREYVRRLLADSRIVLRLETPVREVARRGAAVEVLDGHGGRQRYDQVVVAAHADQALSILADADDVERELLSAFPYQRNHAVLHTDVRLMPRRRRLWASWNYIKTGAGAETGLCVSYWMNSLQPLATRTDIFVTLNPPAMPDAAHVLGSFVYHHPVFDARSMAARARLWQLQGRRRTWFCGAYFGDGFHEDGIQSGLAVAEQLGGLRRPWTVAAESGRIAVTPPLTGGPVPEPAE</sequence>
<proteinExistence type="predicted"/>
<comment type="caution">
    <text evidence="2">The sequence shown here is derived from an EMBL/GenBank/DDBJ whole genome shotgun (WGS) entry which is preliminary data.</text>
</comment>
<dbReference type="Gene3D" id="1.10.405.20">
    <property type="match status" value="1"/>
</dbReference>